<accession>W9S0I2</accession>
<gene>
    <name evidence="2" type="ORF">L484_002446</name>
</gene>
<reference evidence="3" key="1">
    <citation type="submission" date="2013-01" db="EMBL/GenBank/DDBJ databases">
        <title>Draft Genome Sequence of a Mulberry Tree, Morus notabilis C.K. Schneid.</title>
        <authorList>
            <person name="He N."/>
            <person name="Zhao S."/>
        </authorList>
    </citation>
    <scope>NUCLEOTIDE SEQUENCE</scope>
</reference>
<dbReference type="EMBL" id="KE345564">
    <property type="protein sequence ID" value="EXC06573.1"/>
    <property type="molecule type" value="Genomic_DNA"/>
</dbReference>
<feature type="compositionally biased region" description="Low complexity" evidence="1">
    <location>
        <begin position="65"/>
        <end position="80"/>
    </location>
</feature>
<proteinExistence type="predicted"/>
<sequence>MWAAGPKGPNTRVTKTELEQQLLILLHLSLLAVPPSSSHLSSRVPLLHQPERQNQLFFFFPEAVPPSSSSEGSFTASSAPTSRGRTIEDFIASRRPTFQDEISQNASGSRSGRRDPA</sequence>
<evidence type="ECO:0000256" key="1">
    <source>
        <dbReference type="SAM" id="MobiDB-lite"/>
    </source>
</evidence>
<organism evidence="2 3">
    <name type="scientific">Morus notabilis</name>
    <dbReference type="NCBI Taxonomy" id="981085"/>
    <lineage>
        <taxon>Eukaryota</taxon>
        <taxon>Viridiplantae</taxon>
        <taxon>Streptophyta</taxon>
        <taxon>Embryophyta</taxon>
        <taxon>Tracheophyta</taxon>
        <taxon>Spermatophyta</taxon>
        <taxon>Magnoliopsida</taxon>
        <taxon>eudicotyledons</taxon>
        <taxon>Gunneridae</taxon>
        <taxon>Pentapetalae</taxon>
        <taxon>rosids</taxon>
        <taxon>fabids</taxon>
        <taxon>Rosales</taxon>
        <taxon>Moraceae</taxon>
        <taxon>Moreae</taxon>
        <taxon>Morus</taxon>
    </lineage>
</organism>
<feature type="compositionally biased region" description="Polar residues" evidence="1">
    <location>
        <begin position="100"/>
        <end position="110"/>
    </location>
</feature>
<name>W9S0I2_9ROSA</name>
<protein>
    <submittedName>
        <fullName evidence="2">Uncharacterized protein</fullName>
    </submittedName>
</protein>
<dbReference type="AlphaFoldDB" id="W9S0I2"/>
<evidence type="ECO:0000313" key="2">
    <source>
        <dbReference type="EMBL" id="EXC06573.1"/>
    </source>
</evidence>
<dbReference type="Proteomes" id="UP000030645">
    <property type="component" value="Unassembled WGS sequence"/>
</dbReference>
<keyword evidence="3" id="KW-1185">Reference proteome</keyword>
<feature type="region of interest" description="Disordered" evidence="1">
    <location>
        <begin position="65"/>
        <end position="117"/>
    </location>
</feature>
<evidence type="ECO:0000313" key="3">
    <source>
        <dbReference type="Proteomes" id="UP000030645"/>
    </source>
</evidence>